<feature type="region of interest" description="Disordered" evidence="1">
    <location>
        <begin position="202"/>
        <end position="230"/>
    </location>
</feature>
<feature type="transmembrane region" description="Helical" evidence="2">
    <location>
        <begin position="79"/>
        <end position="104"/>
    </location>
</feature>
<keyword evidence="5" id="KW-1185">Reference proteome</keyword>
<feature type="region of interest" description="Disordered" evidence="1">
    <location>
        <begin position="167"/>
        <end position="189"/>
    </location>
</feature>
<dbReference type="Proteomes" id="UP000316079">
    <property type="component" value="Unassembled WGS sequence"/>
</dbReference>
<evidence type="ECO:0000256" key="2">
    <source>
        <dbReference type="SAM" id="Phobius"/>
    </source>
</evidence>
<dbReference type="EMBL" id="SRMA01024095">
    <property type="protein sequence ID" value="TRZ01487.1"/>
    <property type="molecule type" value="Genomic_DNA"/>
</dbReference>
<feature type="region of interest" description="Disordered" evidence="1">
    <location>
        <begin position="246"/>
        <end position="267"/>
    </location>
</feature>
<reference evidence="4 5" key="1">
    <citation type="journal article" date="2019" name="Sci. Data">
        <title>Hybrid genome assembly and annotation of Danionella translucida.</title>
        <authorList>
            <person name="Kadobianskyi M."/>
            <person name="Schulze L."/>
            <person name="Schuelke M."/>
            <person name="Judkewitz B."/>
        </authorList>
    </citation>
    <scope>NUCLEOTIDE SEQUENCE [LARGE SCALE GENOMIC DNA]</scope>
    <source>
        <strain evidence="4 5">Bolton</strain>
    </source>
</reference>
<keyword evidence="2" id="KW-0472">Membrane</keyword>
<accession>A0A553RH40</accession>
<evidence type="ECO:0008006" key="6">
    <source>
        <dbReference type="Google" id="ProtNLM"/>
    </source>
</evidence>
<gene>
    <name evidence="4" type="ORF">DNTS_031897</name>
</gene>
<keyword evidence="2" id="KW-1133">Transmembrane helix</keyword>
<keyword evidence="3" id="KW-0732">Signal</keyword>
<keyword evidence="2" id="KW-0812">Transmembrane</keyword>
<evidence type="ECO:0000256" key="1">
    <source>
        <dbReference type="SAM" id="MobiDB-lite"/>
    </source>
</evidence>
<evidence type="ECO:0000313" key="5">
    <source>
        <dbReference type="Proteomes" id="UP000316079"/>
    </source>
</evidence>
<organism evidence="4 5">
    <name type="scientific">Danionella cerebrum</name>
    <dbReference type="NCBI Taxonomy" id="2873325"/>
    <lineage>
        <taxon>Eukaryota</taxon>
        <taxon>Metazoa</taxon>
        <taxon>Chordata</taxon>
        <taxon>Craniata</taxon>
        <taxon>Vertebrata</taxon>
        <taxon>Euteleostomi</taxon>
        <taxon>Actinopterygii</taxon>
        <taxon>Neopterygii</taxon>
        <taxon>Teleostei</taxon>
        <taxon>Ostariophysi</taxon>
        <taxon>Cypriniformes</taxon>
        <taxon>Danionidae</taxon>
        <taxon>Danioninae</taxon>
        <taxon>Danionella</taxon>
    </lineage>
</organism>
<feature type="signal peptide" evidence="3">
    <location>
        <begin position="1"/>
        <end position="23"/>
    </location>
</feature>
<dbReference type="OrthoDB" id="9632766at2759"/>
<evidence type="ECO:0000256" key="3">
    <source>
        <dbReference type="SAM" id="SignalP"/>
    </source>
</evidence>
<dbReference type="STRING" id="623744.A0A553RH40"/>
<evidence type="ECO:0000313" key="4">
    <source>
        <dbReference type="EMBL" id="TRZ01487.1"/>
    </source>
</evidence>
<sequence length="267" mass="29419">MSPEMKPLLYASVILILSLGVAGETPNPCAGVADFDLCVLNTVCDVKFSRCTCFEEQPFCRCNSRKGEFYIGENCSQKWTVVTFALVASVPGLTLAALVGVIVYTTMLFSTQRHPGVDLKSPTTASKEQDLFPGITFASDLKNRPLSDEKPTLDNVPMAAMVSRPYNPPSDHCSSADHLNGGRPSDSRMYSRMRDPPIRPIHPYSDGAGQGQIVTNPYVRDSPSRNPYEDQQRKIRAVAPSHIYGEMPHSTPHQSMRIPTVDFHDLS</sequence>
<dbReference type="AlphaFoldDB" id="A0A553RH40"/>
<name>A0A553RH40_9TELE</name>
<proteinExistence type="predicted"/>
<feature type="chain" id="PRO_5021747405" description="EGF-like domain-containing protein" evidence="3">
    <location>
        <begin position="24"/>
        <end position="267"/>
    </location>
</feature>
<comment type="caution">
    <text evidence="4">The sequence shown here is derived from an EMBL/GenBank/DDBJ whole genome shotgun (WGS) entry which is preliminary data.</text>
</comment>
<protein>
    <recommendedName>
        <fullName evidence="6">EGF-like domain-containing protein</fullName>
    </recommendedName>
</protein>